<dbReference type="Proteomes" id="UP000887565">
    <property type="component" value="Unplaced"/>
</dbReference>
<dbReference type="AlphaFoldDB" id="A0A915HIS4"/>
<dbReference type="InterPro" id="IPR051632">
    <property type="entry name" value="Rho_GEF"/>
</dbReference>
<dbReference type="InterPro" id="IPR011993">
    <property type="entry name" value="PH-like_dom_sf"/>
</dbReference>
<reference evidence="8" key="1">
    <citation type="submission" date="2022-11" db="UniProtKB">
        <authorList>
            <consortium name="WormBaseParasite"/>
        </authorList>
    </citation>
    <scope>IDENTIFICATION</scope>
</reference>
<keyword evidence="3" id="KW-0597">Phosphoprotein</keyword>
<evidence type="ECO:0000256" key="2">
    <source>
        <dbReference type="ARBA" id="ARBA00022490"/>
    </source>
</evidence>
<evidence type="ECO:0000313" key="8">
    <source>
        <dbReference type="WBParaSite" id="nRc.2.0.1.t01334-RA"/>
    </source>
</evidence>
<evidence type="ECO:0000256" key="5">
    <source>
        <dbReference type="SAM" id="MobiDB-lite"/>
    </source>
</evidence>
<keyword evidence="4" id="KW-0479">Metal-binding</keyword>
<dbReference type="InterPro" id="IPR000219">
    <property type="entry name" value="DH_dom"/>
</dbReference>
<keyword evidence="4" id="KW-0863">Zinc-finger</keyword>
<protein>
    <submittedName>
        <fullName evidence="8">DH domain-containing protein</fullName>
    </submittedName>
</protein>
<keyword evidence="7" id="KW-1185">Reference proteome</keyword>
<evidence type="ECO:0000259" key="6">
    <source>
        <dbReference type="PROSITE" id="PS50010"/>
    </source>
</evidence>
<keyword evidence="2" id="KW-0963">Cytoplasm</keyword>
<proteinExistence type="predicted"/>
<feature type="domain" description="DH" evidence="6">
    <location>
        <begin position="79"/>
        <end position="157"/>
    </location>
</feature>
<dbReference type="GO" id="GO:0005085">
    <property type="term" value="F:guanyl-nucleotide exchange factor activity"/>
    <property type="evidence" value="ECO:0007669"/>
    <property type="project" value="InterPro"/>
</dbReference>
<dbReference type="Pfam" id="PF17838">
    <property type="entry name" value="PH_16"/>
    <property type="match status" value="1"/>
</dbReference>
<dbReference type="Gene3D" id="1.20.900.10">
    <property type="entry name" value="Dbl homology (DH) domain"/>
    <property type="match status" value="1"/>
</dbReference>
<dbReference type="PANTHER" id="PTHR13944:SF21">
    <property type="entry name" value="CYSTS, ISOFORM C"/>
    <property type="match status" value="1"/>
</dbReference>
<feature type="region of interest" description="Disordered" evidence="5">
    <location>
        <begin position="13"/>
        <end position="50"/>
    </location>
</feature>
<dbReference type="InterPro" id="IPR041020">
    <property type="entry name" value="PH_16"/>
</dbReference>
<evidence type="ECO:0000256" key="4">
    <source>
        <dbReference type="ARBA" id="ARBA00022771"/>
    </source>
</evidence>
<accession>A0A915HIS4</accession>
<dbReference type="SUPFAM" id="SSF50729">
    <property type="entry name" value="PH domain-like"/>
    <property type="match status" value="1"/>
</dbReference>
<dbReference type="WBParaSite" id="nRc.2.0.1.t01334-RA">
    <property type="protein sequence ID" value="nRc.2.0.1.t01334-RA"/>
    <property type="gene ID" value="nRc.2.0.1.g01334"/>
</dbReference>
<sequence length="465" mass="53604">MSGAEFLEEVVERTARENDQASSACSTENPFEDEIKAKEEEYEDEEEEIDENLLVSESAKDWLMDQNSKDGKLSDKEIKRQHTIYDLYDTEKRYCLTLSVFKRTYFDAVIFNQLLTLDQSLRLIPDIQCLDNLIRTHLRLLKSIKRRKIDRIEEVFLYHEIYSNGYYKNLTFDDCLLLIAQRLSKYHQLIETDYNFMSKVLEAEKVVKNLVQATDAGVGEIQMRELRRHIIQNFDHKSMAEYGVCGRFTINDLNSEIRTLLHTFQVQWSNAKGSSANVTLLIFSDVLVFVRKTSNGAYAFFSQDKKCSVVSLKKMHVTDKAGKQSGVYLIASHPKAEMYEVKCKTKKENQKLIDRVKRASDQFSESVLEQLSVATVSSNTLVTTSEENWSGNELEVLDSLFEKFSPINDKLAEYYNELFNFYGEIGSYAKTIASKVTNDDDRDEILDIVNKGFNAQTLALKNIEG</sequence>
<dbReference type="SUPFAM" id="SSF48065">
    <property type="entry name" value="DBL homology domain (DH-domain)"/>
    <property type="match status" value="1"/>
</dbReference>
<dbReference type="PANTHER" id="PTHR13944">
    <property type="entry name" value="AGAP007712-PA"/>
    <property type="match status" value="1"/>
</dbReference>
<evidence type="ECO:0000313" key="7">
    <source>
        <dbReference type="Proteomes" id="UP000887565"/>
    </source>
</evidence>
<feature type="compositionally biased region" description="Polar residues" evidence="5">
    <location>
        <begin position="20"/>
        <end position="29"/>
    </location>
</feature>
<name>A0A915HIS4_ROMCU</name>
<evidence type="ECO:0000256" key="3">
    <source>
        <dbReference type="ARBA" id="ARBA00022553"/>
    </source>
</evidence>
<comment type="subcellular location">
    <subcellularLocation>
        <location evidence="1">Cytoplasm</location>
    </subcellularLocation>
</comment>
<dbReference type="Gene3D" id="2.30.29.30">
    <property type="entry name" value="Pleckstrin-homology domain (PH domain)/Phosphotyrosine-binding domain (PTB)"/>
    <property type="match status" value="1"/>
</dbReference>
<organism evidence="7 8">
    <name type="scientific">Romanomermis culicivorax</name>
    <name type="common">Nematode worm</name>
    <dbReference type="NCBI Taxonomy" id="13658"/>
    <lineage>
        <taxon>Eukaryota</taxon>
        <taxon>Metazoa</taxon>
        <taxon>Ecdysozoa</taxon>
        <taxon>Nematoda</taxon>
        <taxon>Enoplea</taxon>
        <taxon>Dorylaimia</taxon>
        <taxon>Mermithida</taxon>
        <taxon>Mermithoidea</taxon>
        <taxon>Mermithidae</taxon>
        <taxon>Romanomermis</taxon>
    </lineage>
</organism>
<dbReference type="GO" id="GO:0005737">
    <property type="term" value="C:cytoplasm"/>
    <property type="evidence" value="ECO:0007669"/>
    <property type="project" value="UniProtKB-SubCell"/>
</dbReference>
<dbReference type="GO" id="GO:0035023">
    <property type="term" value="P:regulation of Rho protein signal transduction"/>
    <property type="evidence" value="ECO:0007669"/>
    <property type="project" value="TreeGrafter"/>
</dbReference>
<dbReference type="GO" id="GO:0008270">
    <property type="term" value="F:zinc ion binding"/>
    <property type="evidence" value="ECO:0007669"/>
    <property type="project" value="UniProtKB-KW"/>
</dbReference>
<dbReference type="InterPro" id="IPR035899">
    <property type="entry name" value="DBL_dom_sf"/>
</dbReference>
<feature type="compositionally biased region" description="Acidic residues" evidence="5">
    <location>
        <begin position="40"/>
        <end position="50"/>
    </location>
</feature>
<keyword evidence="4" id="KW-0862">Zinc</keyword>
<dbReference type="PROSITE" id="PS50010">
    <property type="entry name" value="DH_2"/>
    <property type="match status" value="1"/>
</dbReference>
<evidence type="ECO:0000256" key="1">
    <source>
        <dbReference type="ARBA" id="ARBA00004496"/>
    </source>
</evidence>